<gene>
    <name evidence="5" type="ORF">AN936_14660</name>
</gene>
<keyword evidence="4" id="KW-0472">Membrane</keyword>
<dbReference type="GO" id="GO:0006229">
    <property type="term" value="P:dUTP biosynthetic process"/>
    <property type="evidence" value="ECO:0007669"/>
    <property type="project" value="InterPro"/>
</dbReference>
<organism evidence="5 6">
    <name type="scientific">Sphingopyxis macrogoltabida</name>
    <name type="common">Sphingomonas macrogoltabidus</name>
    <dbReference type="NCBI Taxonomy" id="33050"/>
    <lineage>
        <taxon>Bacteria</taxon>
        <taxon>Pseudomonadati</taxon>
        <taxon>Pseudomonadota</taxon>
        <taxon>Alphaproteobacteria</taxon>
        <taxon>Sphingomonadales</taxon>
        <taxon>Sphingomonadaceae</taxon>
        <taxon>Sphingopyxis</taxon>
    </lineage>
</organism>
<evidence type="ECO:0000313" key="6">
    <source>
        <dbReference type="Proteomes" id="UP000058074"/>
    </source>
</evidence>
<dbReference type="EMBL" id="CP012700">
    <property type="protein sequence ID" value="ALH81550.1"/>
    <property type="molecule type" value="Genomic_DNA"/>
</dbReference>
<evidence type="ECO:0000313" key="5">
    <source>
        <dbReference type="EMBL" id="ALH81550.1"/>
    </source>
</evidence>
<dbReference type="InterPro" id="IPR011962">
    <property type="entry name" value="dCTP_deaminase"/>
</dbReference>
<dbReference type="KEGG" id="smag:AN936_14660"/>
<dbReference type="SUPFAM" id="SSF51283">
    <property type="entry name" value="dUTPase-like"/>
    <property type="match status" value="1"/>
</dbReference>
<dbReference type="AlphaFoldDB" id="A0A0N9UNV1"/>
<keyword evidence="3" id="KW-0175">Coiled coil</keyword>
<keyword evidence="4" id="KW-0812">Transmembrane</keyword>
<feature type="coiled-coil region" evidence="3">
    <location>
        <begin position="279"/>
        <end position="306"/>
    </location>
</feature>
<accession>A0A0N9UNV1</accession>
<dbReference type="InterPro" id="IPR033704">
    <property type="entry name" value="dUTPase_trimeric"/>
</dbReference>
<dbReference type="Pfam" id="PF22769">
    <property type="entry name" value="DCD"/>
    <property type="match status" value="1"/>
</dbReference>
<feature type="transmembrane region" description="Helical" evidence="4">
    <location>
        <begin position="245"/>
        <end position="267"/>
    </location>
</feature>
<keyword evidence="1" id="KW-0378">Hydrolase</keyword>
<dbReference type="InterPro" id="IPR036157">
    <property type="entry name" value="dUTPase-like_sf"/>
</dbReference>
<evidence type="ECO:0000256" key="3">
    <source>
        <dbReference type="SAM" id="Coils"/>
    </source>
</evidence>
<reference evidence="5 6" key="1">
    <citation type="journal article" date="2015" name="Genome Announc.">
        <title>Complete Genome Sequence of Polypropylene Glycol- and Polyethylene Glycol-Degrading Sphingopyxis macrogoltabida Strain EY-1.</title>
        <authorList>
            <person name="Ohtsubo Y."/>
            <person name="Nagata Y."/>
            <person name="Numata M."/>
            <person name="Tsuchikane K."/>
            <person name="Hosoyama A."/>
            <person name="Yamazoe A."/>
            <person name="Tsuda M."/>
            <person name="Fujita N."/>
            <person name="Kawai F."/>
        </authorList>
    </citation>
    <scope>NUCLEOTIDE SEQUENCE [LARGE SCALE GENOMIC DNA]</scope>
    <source>
        <strain evidence="5 6">EY-1</strain>
    </source>
</reference>
<dbReference type="GO" id="GO:0008829">
    <property type="term" value="F:dCTP deaminase activity"/>
    <property type="evidence" value="ECO:0007669"/>
    <property type="project" value="InterPro"/>
</dbReference>
<keyword evidence="4" id="KW-1133">Transmembrane helix</keyword>
<dbReference type="Proteomes" id="UP000058074">
    <property type="component" value="Chromosome"/>
</dbReference>
<evidence type="ECO:0000256" key="4">
    <source>
        <dbReference type="SAM" id="Phobius"/>
    </source>
</evidence>
<proteinExistence type="predicted"/>
<name>A0A0N9UNV1_SPHMC</name>
<protein>
    <submittedName>
        <fullName evidence="5">Uncharacterized protein</fullName>
    </submittedName>
</protein>
<evidence type="ECO:0000256" key="1">
    <source>
        <dbReference type="ARBA" id="ARBA00022801"/>
    </source>
</evidence>
<evidence type="ECO:0000256" key="2">
    <source>
        <dbReference type="ARBA" id="ARBA00023080"/>
    </source>
</evidence>
<dbReference type="Gene3D" id="2.70.40.10">
    <property type="match status" value="1"/>
</dbReference>
<sequence>MPKAQPADARSLDPATTKKDFDDRADWWEFTDPFDDLDPALLTAEQINNYARVTGLIRPFDEKLLKGATYEIGVGGNVYSWDDKKKKKVLPVANVGESGIVLEANSITFVETDVEFRLPQYIAMRFNLHIKLVHRGLLLGTGPIVDPGFRGRLLIPLHNLTSQPLTIKQGEKIVWIEFTKTSFGQSSDREGYRKELPNFKVFPKNKRWIEAEAYLQKANSGNPIMSSISGFISKTNKQLKRNTRWVNTLGITGFISIALTVFGGLYASLTVLNNAWTAVNTDVAQRKELEARLQRLERCLKTAKVTNKPPTPDC</sequence>
<dbReference type="PATRIC" id="fig|33050.5.peg.3042"/>
<keyword evidence="2" id="KW-0546">Nucleotide metabolism</keyword>
<dbReference type="CDD" id="cd07557">
    <property type="entry name" value="trimeric_dUTPase"/>
    <property type="match status" value="1"/>
</dbReference>